<evidence type="ECO:0000259" key="2">
    <source>
        <dbReference type="Pfam" id="PF10373"/>
    </source>
</evidence>
<comment type="caution">
    <text evidence="3">The sequence shown here is derived from an EMBL/GenBank/DDBJ whole genome shotgun (WGS) entry which is preliminary data.</text>
</comment>
<dbReference type="InterPro" id="IPR011990">
    <property type="entry name" value="TPR-like_helical_dom_sf"/>
</dbReference>
<evidence type="ECO:0000313" key="4">
    <source>
        <dbReference type="Proteomes" id="UP000756921"/>
    </source>
</evidence>
<dbReference type="GO" id="GO:0070034">
    <property type="term" value="F:telomerase RNA binding"/>
    <property type="evidence" value="ECO:0007669"/>
    <property type="project" value="TreeGrafter"/>
</dbReference>
<dbReference type="InterPro" id="IPR045153">
    <property type="entry name" value="Est1/Ebs1-like"/>
</dbReference>
<proteinExistence type="predicted"/>
<evidence type="ECO:0000256" key="1">
    <source>
        <dbReference type="SAM" id="MobiDB-lite"/>
    </source>
</evidence>
<dbReference type="EMBL" id="WJXW01000015">
    <property type="protein sequence ID" value="KAF9729931.1"/>
    <property type="molecule type" value="Genomic_DNA"/>
</dbReference>
<name>A0A9P6G7B0_9PLEO</name>
<dbReference type="Proteomes" id="UP000756921">
    <property type="component" value="Unassembled WGS sequence"/>
</dbReference>
<dbReference type="GO" id="GO:0000184">
    <property type="term" value="P:nuclear-transcribed mRNA catabolic process, nonsense-mediated decay"/>
    <property type="evidence" value="ECO:0007669"/>
    <property type="project" value="TreeGrafter"/>
</dbReference>
<dbReference type="OrthoDB" id="2017974at2759"/>
<gene>
    <name evidence="3" type="ORF">PMIN01_11864</name>
</gene>
<sequence length="581" mass="65596">MIFQTVDQLYSHAKVEHAFLLNNLDPDMARAQVQDAALQMKGLTDQSSGATAGGGSTPDITELSLGARGRLSPSGKKRPADSDPEIYGETVPERTRSKGRGPRLSPYQTTEAASEWSVGANRSQNHARTPQSTHPSAPPTLLAASTTMPARMWKHGIHSLLECLRRRLPESIDYMLAFIHLAYQMMALLYETVPAFEDTWIECLGDLGRYRMAIEDENLRDRETNPSVGRLYHHLAILARPNALRQLYYYARSLTSVKLFPSARESILTLLDPMLSRPADSYFHDLPIDTCFIQTHGILFGKHSADRFEDARFAFQSQLNNHIGRVTAKWKEQGVYVAVTNLSGLFSYGSDNSILRQIFILHGKQLAQSATTPAQSDKDSRPPSLIEDDTSSQTLLDSEVPAQIETLSSDFSFSHAYLLTMTTLTLVLRRTGDKNVLPYVHVLLAFLLTLASIKYVAHFNDHAPWTELVSFLSTLLKSEQRPEKLILGPVFPEDQADSLPLPEDYFFRGQIWSQWYLPDGWFEREHDEQDRSQEFASTVKLRTERVLHLGYELANYGRWISYNEQTQKFSVTTSCDSSQNI</sequence>
<feature type="region of interest" description="Disordered" evidence="1">
    <location>
        <begin position="371"/>
        <end position="392"/>
    </location>
</feature>
<feature type="domain" description="DNA/RNA-binding" evidence="2">
    <location>
        <begin position="224"/>
        <end position="509"/>
    </location>
</feature>
<dbReference type="Pfam" id="PF10373">
    <property type="entry name" value="EST1_DNA_bind"/>
    <property type="match status" value="1"/>
</dbReference>
<dbReference type="SUPFAM" id="SSF48452">
    <property type="entry name" value="TPR-like"/>
    <property type="match status" value="1"/>
</dbReference>
<protein>
    <submittedName>
        <fullName evidence="3">EST/SMG-like protein 1</fullName>
    </submittedName>
</protein>
<dbReference type="Gene3D" id="1.25.40.10">
    <property type="entry name" value="Tetratricopeptide repeat domain"/>
    <property type="match status" value="1"/>
</dbReference>
<feature type="compositionally biased region" description="Polar residues" evidence="1">
    <location>
        <begin position="120"/>
        <end position="135"/>
    </location>
</feature>
<organism evidence="3 4">
    <name type="scientific">Paraphaeosphaeria minitans</name>
    <dbReference type="NCBI Taxonomy" id="565426"/>
    <lineage>
        <taxon>Eukaryota</taxon>
        <taxon>Fungi</taxon>
        <taxon>Dikarya</taxon>
        <taxon>Ascomycota</taxon>
        <taxon>Pezizomycotina</taxon>
        <taxon>Dothideomycetes</taxon>
        <taxon>Pleosporomycetidae</taxon>
        <taxon>Pleosporales</taxon>
        <taxon>Massarineae</taxon>
        <taxon>Didymosphaeriaceae</taxon>
        <taxon>Paraphaeosphaeria</taxon>
    </lineage>
</organism>
<dbReference type="InterPro" id="IPR018834">
    <property type="entry name" value="DNA/RNA-bd_Est1-type"/>
</dbReference>
<dbReference type="GO" id="GO:0005697">
    <property type="term" value="C:telomerase holoenzyme complex"/>
    <property type="evidence" value="ECO:0007669"/>
    <property type="project" value="TreeGrafter"/>
</dbReference>
<evidence type="ECO:0000313" key="3">
    <source>
        <dbReference type="EMBL" id="KAF9729931.1"/>
    </source>
</evidence>
<dbReference type="PANTHER" id="PTHR15696">
    <property type="entry name" value="SMG-7 SUPPRESSOR WITH MORPHOLOGICAL EFFECT ON GENITALIA PROTEIN 7"/>
    <property type="match status" value="1"/>
</dbReference>
<feature type="region of interest" description="Disordered" evidence="1">
    <location>
        <begin position="44"/>
        <end position="142"/>
    </location>
</feature>
<dbReference type="PANTHER" id="PTHR15696:SF0">
    <property type="entry name" value="TELOMERASE-BINDING PROTEIN EST1A"/>
    <property type="match status" value="1"/>
</dbReference>
<keyword evidence="4" id="KW-1185">Reference proteome</keyword>
<dbReference type="AlphaFoldDB" id="A0A9P6G7B0"/>
<dbReference type="GO" id="GO:0042162">
    <property type="term" value="F:telomeric DNA binding"/>
    <property type="evidence" value="ECO:0007669"/>
    <property type="project" value="TreeGrafter"/>
</dbReference>
<accession>A0A9P6G7B0</accession>
<reference evidence="3" key="1">
    <citation type="journal article" date="2020" name="Mol. Plant Microbe Interact.">
        <title>Genome Sequence of the Biocontrol Agent Coniothyrium minitans strain Conio (IMI 134523).</title>
        <authorList>
            <person name="Patel D."/>
            <person name="Shittu T.A."/>
            <person name="Baroncelli R."/>
            <person name="Muthumeenakshi S."/>
            <person name="Osborne T.H."/>
            <person name="Janganan T.K."/>
            <person name="Sreenivasaprasad S."/>
        </authorList>
    </citation>
    <scope>NUCLEOTIDE SEQUENCE</scope>
    <source>
        <strain evidence="3">Conio</strain>
    </source>
</reference>